<keyword evidence="3" id="KW-1185">Reference proteome</keyword>
<keyword evidence="1" id="KW-0812">Transmembrane</keyword>
<evidence type="ECO:0000313" key="3">
    <source>
        <dbReference type="Proteomes" id="UP000557193"/>
    </source>
</evidence>
<dbReference type="Proteomes" id="UP000557193">
    <property type="component" value="Unassembled WGS sequence"/>
</dbReference>
<accession>A0A7X0BPX4</accession>
<evidence type="ECO:0000256" key="1">
    <source>
        <dbReference type="SAM" id="Phobius"/>
    </source>
</evidence>
<dbReference type="InterPro" id="IPR050739">
    <property type="entry name" value="MFP"/>
</dbReference>
<dbReference type="EMBL" id="JACHLL010000001">
    <property type="protein sequence ID" value="MBB6340408.1"/>
    <property type="molecule type" value="Genomic_DNA"/>
</dbReference>
<sequence length="344" mass="38590">MKIRFNSDKERNPTQDGGLKVLYAPGKRVAFRLRWYLILLLISSPLLWFFGRLGVGYLRVEAPAQIQMPVVELRAREAGTVAELLVKAGDHVQPGQRLLSLDNPEWRLRIQQLQPGEAPVAGSPSSQAIQLQQRAIELARQRVSQVQALLAQGAATRGELLSAQAELNTQQQVLLDLQARLRAQRSQAEGDPLQLLREDRERQWLQSRLDGLQFTASEEGRVAEVLVSAGENVGPGTLLLRLERSAEPLLLIYLEPRFAAYAEPGHPLEVRMPDGSWRSARVLQAADSARRLPAGMQKPFTVSQMGLLVPAEFEQPLPPLWRVDQLPLKVRFPHDWSRFIGLDD</sequence>
<organism evidence="2 3">
    <name type="scientific">Pseudomonas fluvialis</name>
    <dbReference type="NCBI Taxonomy" id="1793966"/>
    <lineage>
        <taxon>Bacteria</taxon>
        <taxon>Pseudomonadati</taxon>
        <taxon>Pseudomonadota</taxon>
        <taxon>Gammaproteobacteria</taxon>
        <taxon>Pseudomonadales</taxon>
        <taxon>Pseudomonadaceae</taxon>
        <taxon>Pseudomonas</taxon>
    </lineage>
</organism>
<reference evidence="2 3" key="1">
    <citation type="submission" date="2020-08" db="EMBL/GenBank/DDBJ databases">
        <title>Functional genomics of gut bacteria from endangered species of beetles.</title>
        <authorList>
            <person name="Carlos-Shanley C."/>
        </authorList>
    </citation>
    <scope>NUCLEOTIDE SEQUENCE [LARGE SCALE GENOMIC DNA]</scope>
    <source>
        <strain evidence="2 3">S00202</strain>
    </source>
</reference>
<proteinExistence type="predicted"/>
<evidence type="ECO:0000313" key="2">
    <source>
        <dbReference type="EMBL" id="MBB6340408.1"/>
    </source>
</evidence>
<gene>
    <name evidence="2" type="ORF">HNP49_000558</name>
</gene>
<dbReference type="PANTHER" id="PTHR30386">
    <property type="entry name" value="MEMBRANE FUSION SUBUNIT OF EMRAB-TOLC MULTIDRUG EFFLUX PUMP"/>
    <property type="match status" value="1"/>
</dbReference>
<dbReference type="AlphaFoldDB" id="A0A7X0BPX4"/>
<keyword evidence="1" id="KW-0472">Membrane</keyword>
<feature type="transmembrane region" description="Helical" evidence="1">
    <location>
        <begin position="35"/>
        <end position="58"/>
    </location>
</feature>
<dbReference type="SUPFAM" id="SSF111369">
    <property type="entry name" value="HlyD-like secretion proteins"/>
    <property type="match status" value="1"/>
</dbReference>
<protein>
    <submittedName>
        <fullName evidence="2">Uncharacterized protein</fullName>
    </submittedName>
</protein>
<dbReference type="RefSeq" id="WP_184680428.1">
    <property type="nucleotide sequence ID" value="NZ_JACHLL010000001.1"/>
</dbReference>
<keyword evidence="1" id="KW-1133">Transmembrane helix</keyword>
<dbReference type="PANTHER" id="PTHR30386:SF28">
    <property type="entry name" value="EXPORTED PROTEIN"/>
    <property type="match status" value="1"/>
</dbReference>
<comment type="caution">
    <text evidence="2">The sequence shown here is derived from an EMBL/GenBank/DDBJ whole genome shotgun (WGS) entry which is preliminary data.</text>
</comment>
<dbReference type="Gene3D" id="2.40.50.100">
    <property type="match status" value="1"/>
</dbReference>
<name>A0A7X0BPX4_9PSED</name>